<gene>
    <name evidence="1" type="ORF">M0812_10679</name>
</gene>
<sequence length="316" mass="37670">MSEKEQIIEKKEKSAIDNYIQKTEKQNFAIVFLNQSQEIISFNKQAIDDFKCESTSIENLSFDQFCSENQYQTKVEPNEFLKEHFKHIVKERSVISEFVCNFKTKDSTTFWGSVFVLKLRYQKEILFQLVILKIDQPEIFFESSKTDLKTFLQQEKEEPKPFFFEDFDMEEKFEKENNAMKILSRSLIKNPIFVNLYKKIAALETSFQKEINDKNLEIQKMIQLVHKKRNVHKDKIQTLEIHLERRINEFESEKKTFDKLESDNKLYNSKLEVLKMLLMNHSEEKNKTLNILKSKTLIELTMVMLDKPSALDVLKN</sequence>
<protein>
    <submittedName>
        <fullName evidence="1">Uncharacterized protein</fullName>
    </submittedName>
</protein>
<name>A0AAV7ZS32_9EUKA</name>
<reference evidence="1" key="1">
    <citation type="submission" date="2022-08" db="EMBL/GenBank/DDBJ databases">
        <title>Novel sulphate-reducing endosymbionts in the free-living metamonad Anaeramoeba.</title>
        <authorList>
            <person name="Jerlstrom-Hultqvist J."/>
            <person name="Cepicka I."/>
            <person name="Gallot-Lavallee L."/>
            <person name="Salas-Leiva D."/>
            <person name="Curtis B.A."/>
            <person name="Zahonova K."/>
            <person name="Pipaliya S."/>
            <person name="Dacks J."/>
            <person name="Roger A.J."/>
        </authorList>
    </citation>
    <scope>NUCLEOTIDE SEQUENCE</scope>
    <source>
        <strain evidence="1">Busselton2</strain>
    </source>
</reference>
<evidence type="ECO:0000313" key="1">
    <source>
        <dbReference type="EMBL" id="KAJ3444818.1"/>
    </source>
</evidence>
<proteinExistence type="predicted"/>
<accession>A0AAV7ZS32</accession>
<dbReference type="EMBL" id="JANTQA010000023">
    <property type="protein sequence ID" value="KAJ3444818.1"/>
    <property type="molecule type" value="Genomic_DNA"/>
</dbReference>
<organism evidence="1 2">
    <name type="scientific">Anaeramoeba flamelloides</name>
    <dbReference type="NCBI Taxonomy" id="1746091"/>
    <lineage>
        <taxon>Eukaryota</taxon>
        <taxon>Metamonada</taxon>
        <taxon>Anaeramoebidae</taxon>
        <taxon>Anaeramoeba</taxon>
    </lineage>
</organism>
<dbReference type="AlphaFoldDB" id="A0AAV7ZS32"/>
<dbReference type="Gene3D" id="3.30.450.20">
    <property type="entry name" value="PAS domain"/>
    <property type="match status" value="1"/>
</dbReference>
<comment type="caution">
    <text evidence="1">The sequence shown here is derived from an EMBL/GenBank/DDBJ whole genome shotgun (WGS) entry which is preliminary data.</text>
</comment>
<dbReference type="Proteomes" id="UP001146793">
    <property type="component" value="Unassembled WGS sequence"/>
</dbReference>
<evidence type="ECO:0000313" key="2">
    <source>
        <dbReference type="Proteomes" id="UP001146793"/>
    </source>
</evidence>